<dbReference type="PANTHER" id="PTHR37321">
    <property type="entry name" value="EXPORTED PROTEIN-RELATED"/>
    <property type="match status" value="1"/>
</dbReference>
<dbReference type="Pfam" id="PF20957">
    <property type="entry name" value="GxGYxYP_N_2nd"/>
    <property type="match status" value="1"/>
</dbReference>
<feature type="domain" description="GxGYxYP putative glycoside hydrolase C-terminal" evidence="1">
    <location>
        <begin position="332"/>
        <end position="584"/>
    </location>
</feature>
<evidence type="ECO:0000259" key="2">
    <source>
        <dbReference type="Pfam" id="PF16216"/>
    </source>
</evidence>
<feature type="domain" description="GxGYxYP putative glycoside hydrolase second N-terminal" evidence="3">
    <location>
        <begin position="130"/>
        <end position="192"/>
    </location>
</feature>
<dbReference type="AlphaFoldDB" id="A0A9D1Z0D5"/>
<evidence type="ECO:0000259" key="1">
    <source>
        <dbReference type="Pfam" id="PF14323"/>
    </source>
</evidence>
<name>A0A9D1Z0D5_9BACT</name>
<reference evidence="5" key="1">
    <citation type="journal article" date="2021" name="PeerJ">
        <title>Extensive microbial diversity within the chicken gut microbiome revealed by metagenomics and culture.</title>
        <authorList>
            <person name="Gilroy R."/>
            <person name="Ravi A."/>
            <person name="Getino M."/>
            <person name="Pursley I."/>
            <person name="Horton D.L."/>
            <person name="Alikhan N.F."/>
            <person name="Baker D."/>
            <person name="Gharbi K."/>
            <person name="Hall N."/>
            <person name="Watson M."/>
            <person name="Adriaenssens E.M."/>
            <person name="Foster-Nyarko E."/>
            <person name="Jarju S."/>
            <person name="Secka A."/>
            <person name="Antonio M."/>
            <person name="Oren A."/>
            <person name="Chaudhuri R.R."/>
            <person name="La Ragione R."/>
            <person name="Hildebrand F."/>
            <person name="Pallen M.J."/>
        </authorList>
    </citation>
    <scope>NUCLEOTIDE SEQUENCE</scope>
    <source>
        <strain evidence="5">5134</strain>
    </source>
</reference>
<dbReference type="PANTHER" id="PTHR37321:SF1">
    <property type="entry name" value="EXPORTED PROTEIN"/>
    <property type="match status" value="1"/>
</dbReference>
<dbReference type="InterPro" id="IPR032626">
    <property type="entry name" value="GxGYxYP_N_1st"/>
</dbReference>
<feature type="domain" description="GxGYxYP putative glycoside hydrolase third N-terminal" evidence="4">
    <location>
        <begin position="219"/>
        <end position="307"/>
    </location>
</feature>
<evidence type="ECO:0000313" key="5">
    <source>
        <dbReference type="EMBL" id="HIY68631.1"/>
    </source>
</evidence>
<reference evidence="5" key="2">
    <citation type="submission" date="2021-04" db="EMBL/GenBank/DDBJ databases">
        <authorList>
            <person name="Gilroy R."/>
        </authorList>
    </citation>
    <scope>NUCLEOTIDE SEQUENCE</scope>
    <source>
        <strain evidence="5">5134</strain>
    </source>
</reference>
<dbReference type="InterPro" id="IPR038410">
    <property type="entry name" value="GxGYxYP_C_sf"/>
</dbReference>
<dbReference type="Proteomes" id="UP000886844">
    <property type="component" value="Unassembled WGS sequence"/>
</dbReference>
<dbReference type="PROSITE" id="PS51257">
    <property type="entry name" value="PROKAR_LIPOPROTEIN"/>
    <property type="match status" value="1"/>
</dbReference>
<dbReference type="Pfam" id="PF14323">
    <property type="entry name" value="GxGYxYP_C"/>
    <property type="match status" value="1"/>
</dbReference>
<evidence type="ECO:0000259" key="3">
    <source>
        <dbReference type="Pfam" id="PF20957"/>
    </source>
</evidence>
<sequence>MKNERSNKRILLLIGLLAGLLPGMLLGSGGCAQQVAAQIDTLDMVPQSPPAATDVVKVVFTPGISQEKVLAIVSLQGLVNRVKPQIFTYAPNANYPDGTQRLYEQDGYITSVRTCEDLWELLREFSDYYDGVVVYDPQKRYTVNLASNIAGADKRVILSPAMLEEFRQRVDADVDVEDLRSYDFANEHAAFEWYREHVFPRQNHRMLGVVKDFYMYDVVRDYLISSNAPTFWLYGKNDEGAYPENLADVEWLMENTPSGIPVFGSWIGIENGREVGYNEYYGTQFGSWYGKYSLACTWVGGFSYHSGVQIGDYEFKQTKVRAKHMRDYDPTKKYVALVMVDSGDAPAYYVYDGLFARQWDDPYRGQVPLSYGLALSMRQLMPGVMRHLYDTATENDYFFCAVGGLGYSYALLGLCDSTRMPDRNYHDYFLRTDANMRALDMDMMMIYTYSGLQKWSSADSLKVTRHIATMPHLKSLISGLHRTGYAPSEGNGFIGDRGVTVHHVMNHWSDEHDWELFRSGLAGDGPAVDHLEAELRENAKTADFITTMFYSWHYGPRRLKQLVDRMEKDGFVFVTLNEFDHLYRQSCAVKGQQAHE</sequence>
<feature type="domain" description="GxGYxYP putative glycoside hydrolase first N-terminal" evidence="2">
    <location>
        <begin position="65"/>
        <end position="126"/>
    </location>
</feature>
<dbReference type="Pfam" id="PF20958">
    <property type="entry name" value="GxGYxYP_N_3rd"/>
    <property type="match status" value="1"/>
</dbReference>
<evidence type="ECO:0000259" key="4">
    <source>
        <dbReference type="Pfam" id="PF20958"/>
    </source>
</evidence>
<dbReference type="Pfam" id="PF16216">
    <property type="entry name" value="GxGYxYP_N"/>
    <property type="match status" value="1"/>
</dbReference>
<dbReference type="InterPro" id="IPR025832">
    <property type="entry name" value="GxGYxYP_C"/>
</dbReference>
<dbReference type="InterPro" id="IPR048309">
    <property type="entry name" value="GxGYxYP_N_3rd"/>
</dbReference>
<dbReference type="InterPro" id="IPR048310">
    <property type="entry name" value="GxGYxYP_N_2nd"/>
</dbReference>
<dbReference type="Gene3D" id="3.20.20.490">
    <property type="entry name" value="GxGYxYP glycoside hydrolase, C-terminal domain"/>
    <property type="match status" value="1"/>
</dbReference>
<organism evidence="5 6">
    <name type="scientific">Candidatus Alistipes intestinigallinarum</name>
    <dbReference type="NCBI Taxonomy" id="2838440"/>
    <lineage>
        <taxon>Bacteria</taxon>
        <taxon>Pseudomonadati</taxon>
        <taxon>Bacteroidota</taxon>
        <taxon>Bacteroidia</taxon>
        <taxon>Bacteroidales</taxon>
        <taxon>Rikenellaceae</taxon>
        <taxon>Alistipes</taxon>
    </lineage>
</organism>
<accession>A0A9D1Z0D5</accession>
<dbReference type="EMBL" id="DXDA01000036">
    <property type="protein sequence ID" value="HIY68631.1"/>
    <property type="molecule type" value="Genomic_DNA"/>
</dbReference>
<comment type="caution">
    <text evidence="5">The sequence shown here is derived from an EMBL/GenBank/DDBJ whole genome shotgun (WGS) entry which is preliminary data.</text>
</comment>
<proteinExistence type="predicted"/>
<evidence type="ECO:0000313" key="6">
    <source>
        <dbReference type="Proteomes" id="UP000886844"/>
    </source>
</evidence>
<protein>
    <submittedName>
        <fullName evidence="5">Uncharacterized protein</fullName>
    </submittedName>
</protein>
<gene>
    <name evidence="5" type="ORF">H9828_04360</name>
</gene>